<evidence type="ECO:0000313" key="9">
    <source>
        <dbReference type="EMBL" id="KAB5590353.1"/>
    </source>
</evidence>
<dbReference type="InterPro" id="IPR018617">
    <property type="entry name" value="Ima1_N"/>
</dbReference>
<evidence type="ECO:0000256" key="4">
    <source>
        <dbReference type="ARBA" id="ARBA00023136"/>
    </source>
</evidence>
<feature type="transmembrane region" description="Helical" evidence="7">
    <location>
        <begin position="180"/>
        <end position="198"/>
    </location>
</feature>
<comment type="subcellular location">
    <subcellularLocation>
        <location evidence="1">Nucleus inner membrane</location>
        <topology evidence="1">Multi-pass membrane protein</topology>
    </subcellularLocation>
</comment>
<evidence type="ECO:0000256" key="3">
    <source>
        <dbReference type="ARBA" id="ARBA00022989"/>
    </source>
</evidence>
<keyword evidence="3 7" id="KW-1133">Transmembrane helix</keyword>
<protein>
    <submittedName>
        <fullName evidence="9">Ima1 amino-terminal domain containing protein</fullName>
    </submittedName>
</protein>
<sequence>MFDTNGKLMSYHPAMHDETLNTVSFSKRASPNKSRLPSSFSTNVFCHTCQTNQTLIMNLVSNYLPPSSEPSYSKRLAEFPAYKESLYARYPPVCASCQPAVDEQITQKDSMAKSAALGGWLQASTRRSISPQGRSGPKATISARHSIVWNVRGLLWIVVTTWWIYTGVAGSLTYPQPLPLVSYPSLLVNLASILWQFWDPTWKALQRTRLQGYEARIEGKNTWLRCQGLVWIVRVVFAATIAFQPTALSRNVFPAIVLFELAVNFIAFRSIRIIRPPRIRLVASSRTARPAPENTGPHLTASNVSNNHHSTDVPALSALSLSSTPTSRPARAVNPIFGVTSLPQSPPRSQPLSRTEPNGLDLSDAMDWTPATGQREEPATLLRPARFAPEKPTGLEGLIEKFGISSDEPEAPAEGSTDNANGGSEIEKGMLVGVIAGLGLVATITLAANWWPLAANTQVLTPHNIVADL</sequence>
<proteinExistence type="predicted"/>
<dbReference type="GO" id="GO:0071765">
    <property type="term" value="P:nuclear inner membrane organization"/>
    <property type="evidence" value="ECO:0007669"/>
    <property type="project" value="InterPro"/>
</dbReference>
<feature type="transmembrane region" description="Helical" evidence="7">
    <location>
        <begin position="252"/>
        <end position="271"/>
    </location>
</feature>
<name>A0A5N5QFP6_9AGAM</name>
<evidence type="ECO:0000256" key="7">
    <source>
        <dbReference type="SAM" id="Phobius"/>
    </source>
</evidence>
<evidence type="ECO:0000256" key="1">
    <source>
        <dbReference type="ARBA" id="ARBA00004473"/>
    </source>
</evidence>
<feature type="region of interest" description="Disordered" evidence="6">
    <location>
        <begin position="337"/>
        <end position="378"/>
    </location>
</feature>
<dbReference type="PANTHER" id="PTHR28538">
    <property type="entry name" value="INTEGRAL INNER NUCLEAR MEMBRANE PROTEIN IMA1"/>
    <property type="match status" value="1"/>
</dbReference>
<keyword evidence="5" id="KW-0539">Nucleus</keyword>
<comment type="caution">
    <text evidence="9">The sequence shown here is derived from an EMBL/GenBank/DDBJ whole genome shotgun (WGS) entry which is preliminary data.</text>
</comment>
<feature type="transmembrane region" description="Helical" evidence="7">
    <location>
        <begin position="228"/>
        <end position="246"/>
    </location>
</feature>
<evidence type="ECO:0000256" key="2">
    <source>
        <dbReference type="ARBA" id="ARBA00022692"/>
    </source>
</evidence>
<dbReference type="Pfam" id="PF09779">
    <property type="entry name" value="Ima1_N"/>
    <property type="match status" value="1"/>
</dbReference>
<feature type="domain" description="Ima1 N-terminal" evidence="8">
    <location>
        <begin position="2"/>
        <end position="101"/>
    </location>
</feature>
<accession>A0A5N5QFP6</accession>
<evidence type="ECO:0000256" key="5">
    <source>
        <dbReference type="ARBA" id="ARBA00023242"/>
    </source>
</evidence>
<evidence type="ECO:0000256" key="6">
    <source>
        <dbReference type="SAM" id="MobiDB-lite"/>
    </source>
</evidence>
<evidence type="ECO:0000259" key="8">
    <source>
        <dbReference type="Pfam" id="PF09779"/>
    </source>
</evidence>
<dbReference type="GO" id="GO:0044732">
    <property type="term" value="C:mitotic spindle pole body"/>
    <property type="evidence" value="ECO:0007669"/>
    <property type="project" value="TreeGrafter"/>
</dbReference>
<dbReference type="AlphaFoldDB" id="A0A5N5QFP6"/>
<dbReference type="PANTHER" id="PTHR28538:SF1">
    <property type="entry name" value="INTEGRAL INNER NUCLEAR MEMBRANE PROTEIN IMA1"/>
    <property type="match status" value="1"/>
</dbReference>
<feature type="region of interest" description="Disordered" evidence="6">
    <location>
        <begin position="285"/>
        <end position="307"/>
    </location>
</feature>
<dbReference type="GO" id="GO:0005637">
    <property type="term" value="C:nuclear inner membrane"/>
    <property type="evidence" value="ECO:0007669"/>
    <property type="project" value="UniProtKB-SubCell"/>
</dbReference>
<dbReference type="InterPro" id="IPR042321">
    <property type="entry name" value="Ima1"/>
</dbReference>
<feature type="region of interest" description="Disordered" evidence="6">
    <location>
        <begin position="404"/>
        <end position="424"/>
    </location>
</feature>
<feature type="transmembrane region" description="Helical" evidence="7">
    <location>
        <begin position="154"/>
        <end position="174"/>
    </location>
</feature>
<organism evidence="9 10">
    <name type="scientific">Ceratobasidium theobromae</name>
    <dbReference type="NCBI Taxonomy" id="1582974"/>
    <lineage>
        <taxon>Eukaryota</taxon>
        <taxon>Fungi</taxon>
        <taxon>Dikarya</taxon>
        <taxon>Basidiomycota</taxon>
        <taxon>Agaricomycotina</taxon>
        <taxon>Agaricomycetes</taxon>
        <taxon>Cantharellales</taxon>
        <taxon>Ceratobasidiaceae</taxon>
        <taxon>Ceratobasidium</taxon>
    </lineage>
</organism>
<feature type="transmembrane region" description="Helical" evidence="7">
    <location>
        <begin position="430"/>
        <end position="451"/>
    </location>
</feature>
<reference evidence="9 10" key="1">
    <citation type="journal article" date="2019" name="Fungal Biol. Biotechnol.">
        <title>Draft genome sequence of fastidious pathogen Ceratobasidium theobromae, which causes vascular-streak dieback in Theobroma cacao.</title>
        <authorList>
            <person name="Ali S.S."/>
            <person name="Asman A."/>
            <person name="Shao J."/>
            <person name="Firmansyah A.P."/>
            <person name="Susilo A.W."/>
            <person name="Rosmana A."/>
            <person name="McMahon P."/>
            <person name="Junaid M."/>
            <person name="Guest D."/>
            <person name="Kheng T.Y."/>
            <person name="Meinhardt L.W."/>
            <person name="Bailey B.A."/>
        </authorList>
    </citation>
    <scope>NUCLEOTIDE SEQUENCE [LARGE SCALE GENOMIC DNA]</scope>
    <source>
        <strain evidence="9 10">CT2</strain>
    </source>
</reference>
<dbReference type="GO" id="GO:0034992">
    <property type="term" value="C:microtubule organizing center attachment site"/>
    <property type="evidence" value="ECO:0007669"/>
    <property type="project" value="TreeGrafter"/>
</dbReference>
<dbReference type="EMBL" id="SSOP01000176">
    <property type="protein sequence ID" value="KAB5590353.1"/>
    <property type="molecule type" value="Genomic_DNA"/>
</dbReference>
<dbReference type="OrthoDB" id="5966927at2759"/>
<keyword evidence="4 7" id="KW-0472">Membrane</keyword>
<dbReference type="GO" id="GO:0034506">
    <property type="term" value="C:chromosome, centromeric core domain"/>
    <property type="evidence" value="ECO:0007669"/>
    <property type="project" value="TreeGrafter"/>
</dbReference>
<dbReference type="Proteomes" id="UP000383932">
    <property type="component" value="Unassembled WGS sequence"/>
</dbReference>
<gene>
    <name evidence="9" type="ORF">CTheo_6212</name>
</gene>
<keyword evidence="10" id="KW-1185">Reference proteome</keyword>
<evidence type="ECO:0000313" key="10">
    <source>
        <dbReference type="Proteomes" id="UP000383932"/>
    </source>
</evidence>
<keyword evidence="2 7" id="KW-0812">Transmembrane</keyword>